<gene>
    <name evidence="2" type="ORF">KCG49_05405</name>
</gene>
<feature type="signal peptide" evidence="1">
    <location>
        <begin position="1"/>
        <end position="22"/>
    </location>
</feature>
<comment type="caution">
    <text evidence="2">The sequence shown here is derived from an EMBL/GenBank/DDBJ whole genome shotgun (WGS) entry which is preliminary data.</text>
</comment>
<evidence type="ECO:0000313" key="2">
    <source>
        <dbReference type="EMBL" id="MBV7268633.1"/>
    </source>
</evidence>
<keyword evidence="1" id="KW-0732">Signal</keyword>
<name>A0A9X1F8N0_9FLAO</name>
<dbReference type="EMBL" id="JAGSPD010000003">
    <property type="protein sequence ID" value="MBV7268633.1"/>
    <property type="molecule type" value="Genomic_DNA"/>
</dbReference>
<dbReference type="Proteomes" id="UP001138894">
    <property type="component" value="Unassembled WGS sequence"/>
</dbReference>
<evidence type="ECO:0000313" key="3">
    <source>
        <dbReference type="Proteomes" id="UP001138894"/>
    </source>
</evidence>
<evidence type="ECO:0008006" key="4">
    <source>
        <dbReference type="Google" id="ProtNLM"/>
    </source>
</evidence>
<organism evidence="2 3">
    <name type="scientific">Winogradskyella luteola</name>
    <dbReference type="NCBI Taxonomy" id="2828330"/>
    <lineage>
        <taxon>Bacteria</taxon>
        <taxon>Pseudomonadati</taxon>
        <taxon>Bacteroidota</taxon>
        <taxon>Flavobacteriia</taxon>
        <taxon>Flavobacteriales</taxon>
        <taxon>Flavobacteriaceae</taxon>
        <taxon>Winogradskyella</taxon>
    </lineage>
</organism>
<protein>
    <recommendedName>
        <fullName evidence="4">Lipocalin-like domain-containing protein</fullName>
    </recommendedName>
</protein>
<dbReference type="RefSeq" id="WP_218545176.1">
    <property type="nucleotide sequence ID" value="NZ_JAGSPD010000003.1"/>
</dbReference>
<dbReference type="AlphaFoldDB" id="A0A9X1F8N0"/>
<feature type="chain" id="PRO_5040915408" description="Lipocalin-like domain-containing protein" evidence="1">
    <location>
        <begin position="23"/>
        <end position="180"/>
    </location>
</feature>
<proteinExistence type="predicted"/>
<evidence type="ECO:0000256" key="1">
    <source>
        <dbReference type="SAM" id="SignalP"/>
    </source>
</evidence>
<keyword evidence="3" id="KW-1185">Reference proteome</keyword>
<dbReference type="PROSITE" id="PS51257">
    <property type="entry name" value="PROKAR_LIPOPROTEIN"/>
    <property type="match status" value="1"/>
</dbReference>
<accession>A0A9X1F8N0</accession>
<reference evidence="2" key="1">
    <citation type="submission" date="2021-04" db="EMBL/GenBank/DDBJ databases">
        <authorList>
            <person name="Pira H."/>
            <person name="Risdian C."/>
            <person name="Wink J."/>
        </authorList>
    </citation>
    <scope>NUCLEOTIDE SEQUENCE</scope>
    <source>
        <strain evidence="2">WHY3</strain>
    </source>
</reference>
<sequence length="180" mass="19859">MKKIFLNLFVLLGLLLVTSCSDDDDDNSVSLEGTWVLTTLSTDGSFDLNNDGSASANLLNEINCPTNESIIFTDVTATYVSTFSLEEIELVVDGEGETEDMYIVDCDSGLESNQATYVRNGNTITVTFTYVEDGETFEEINILNIDGNTITFTEVNGFVVEGDDFEILVQQDLVYTFTKE</sequence>